<evidence type="ECO:0000313" key="10">
    <source>
        <dbReference type="Ensembl" id="ENSPCEP00000022430.1"/>
    </source>
</evidence>
<dbReference type="SMART" id="SM00408">
    <property type="entry name" value="IGc2"/>
    <property type="match status" value="1"/>
</dbReference>
<evidence type="ECO:0000313" key="11">
    <source>
        <dbReference type="Proteomes" id="UP000694393"/>
    </source>
</evidence>
<keyword evidence="7" id="KW-0325">Glycoprotein</keyword>
<dbReference type="Ensembl" id="ENSPCET00000023183.1">
    <property type="protein sequence ID" value="ENSPCEP00000022430.1"/>
    <property type="gene ID" value="ENSPCEG00000017125.1"/>
</dbReference>
<feature type="chain" id="PRO_5034313340" description="Ig-like domain-containing protein" evidence="8">
    <location>
        <begin position="24"/>
        <end position="111"/>
    </location>
</feature>
<name>A0A8C8SNN3_9SAUR</name>
<dbReference type="Gene3D" id="2.60.40.10">
    <property type="entry name" value="Immunoglobulins"/>
    <property type="match status" value="1"/>
</dbReference>
<dbReference type="Pfam" id="PF07686">
    <property type="entry name" value="V-set"/>
    <property type="match status" value="1"/>
</dbReference>
<dbReference type="InterPro" id="IPR013106">
    <property type="entry name" value="Ig_V-set"/>
</dbReference>
<evidence type="ECO:0000256" key="5">
    <source>
        <dbReference type="ARBA" id="ARBA00023136"/>
    </source>
</evidence>
<accession>A0A8C8SNN3</accession>
<comment type="subcellular location">
    <subcellularLocation>
        <location evidence="1">Cell membrane</location>
    </subcellularLocation>
</comment>
<evidence type="ECO:0000256" key="7">
    <source>
        <dbReference type="ARBA" id="ARBA00023180"/>
    </source>
</evidence>
<dbReference type="PANTHER" id="PTHR19433:SF111">
    <property type="entry name" value="T CELL RECEPTOR ALPHA VARIABLE 4"/>
    <property type="match status" value="1"/>
</dbReference>
<dbReference type="InterPro" id="IPR013783">
    <property type="entry name" value="Ig-like_fold"/>
</dbReference>
<keyword evidence="6" id="KW-1015">Disulfide bond</keyword>
<organism evidence="10 11">
    <name type="scientific">Pelusios castaneus</name>
    <name type="common">West African mud turtle</name>
    <dbReference type="NCBI Taxonomy" id="367368"/>
    <lineage>
        <taxon>Eukaryota</taxon>
        <taxon>Metazoa</taxon>
        <taxon>Chordata</taxon>
        <taxon>Craniata</taxon>
        <taxon>Vertebrata</taxon>
        <taxon>Euteleostomi</taxon>
        <taxon>Archelosauria</taxon>
        <taxon>Testudinata</taxon>
        <taxon>Testudines</taxon>
        <taxon>Pleurodira</taxon>
        <taxon>Pelomedusidae</taxon>
        <taxon>Pelusios</taxon>
    </lineage>
</organism>
<reference evidence="10" key="1">
    <citation type="submission" date="2025-08" db="UniProtKB">
        <authorList>
            <consortium name="Ensembl"/>
        </authorList>
    </citation>
    <scope>IDENTIFICATION</scope>
</reference>
<dbReference type="AlphaFoldDB" id="A0A8C8SNN3"/>
<dbReference type="SUPFAM" id="SSF48726">
    <property type="entry name" value="Immunoglobulin"/>
    <property type="match status" value="1"/>
</dbReference>
<evidence type="ECO:0000256" key="8">
    <source>
        <dbReference type="SAM" id="SignalP"/>
    </source>
</evidence>
<proteinExistence type="predicted"/>
<dbReference type="Proteomes" id="UP000694393">
    <property type="component" value="Unplaced"/>
</dbReference>
<keyword evidence="11" id="KW-1185">Reference proteome</keyword>
<dbReference type="InterPro" id="IPR007110">
    <property type="entry name" value="Ig-like_dom"/>
</dbReference>
<evidence type="ECO:0000259" key="9">
    <source>
        <dbReference type="PROSITE" id="PS50835"/>
    </source>
</evidence>
<keyword evidence="4" id="KW-0391">Immunity</keyword>
<evidence type="ECO:0000256" key="1">
    <source>
        <dbReference type="ARBA" id="ARBA00004236"/>
    </source>
</evidence>
<dbReference type="InterPro" id="IPR036179">
    <property type="entry name" value="Ig-like_dom_sf"/>
</dbReference>
<dbReference type="PANTHER" id="PTHR19433">
    <property type="entry name" value="T-CELL RECEPTOR ALPHA CHAIN V REGION-RELATED"/>
    <property type="match status" value="1"/>
</dbReference>
<dbReference type="InterPro" id="IPR052051">
    <property type="entry name" value="TCR_complex_component"/>
</dbReference>
<evidence type="ECO:0000256" key="3">
    <source>
        <dbReference type="ARBA" id="ARBA00022729"/>
    </source>
</evidence>
<dbReference type="GO" id="GO:0002376">
    <property type="term" value="P:immune system process"/>
    <property type="evidence" value="ECO:0007669"/>
    <property type="project" value="UniProtKB-KW"/>
</dbReference>
<dbReference type="GO" id="GO:0005886">
    <property type="term" value="C:plasma membrane"/>
    <property type="evidence" value="ECO:0007669"/>
    <property type="project" value="UniProtKB-SubCell"/>
</dbReference>
<reference evidence="10" key="2">
    <citation type="submission" date="2025-09" db="UniProtKB">
        <authorList>
            <consortium name="Ensembl"/>
        </authorList>
    </citation>
    <scope>IDENTIFICATION</scope>
</reference>
<feature type="domain" description="Ig-like" evidence="9">
    <location>
        <begin position="27"/>
        <end position="111"/>
    </location>
</feature>
<evidence type="ECO:0000256" key="4">
    <source>
        <dbReference type="ARBA" id="ARBA00022859"/>
    </source>
</evidence>
<feature type="signal peptide" evidence="8">
    <location>
        <begin position="1"/>
        <end position="23"/>
    </location>
</feature>
<keyword evidence="2" id="KW-1003">Cell membrane</keyword>
<evidence type="ECO:0000256" key="6">
    <source>
        <dbReference type="ARBA" id="ARBA00023157"/>
    </source>
</evidence>
<dbReference type="InterPro" id="IPR003598">
    <property type="entry name" value="Ig_sub2"/>
</dbReference>
<sequence>KKSVTRMLLQLLLLAEIRQPGTAAAVEGANLNLTCSHPAIKGTENIFWYQQFPGWRLQFIVTGFKESTQSCDPEGVLYIPEDRQSSTLALLSVSDLSDSATYYCAASDTVT</sequence>
<protein>
    <recommendedName>
        <fullName evidence="9">Ig-like domain-containing protein</fullName>
    </recommendedName>
</protein>
<evidence type="ECO:0000256" key="2">
    <source>
        <dbReference type="ARBA" id="ARBA00022475"/>
    </source>
</evidence>
<dbReference type="GO" id="GO:0009617">
    <property type="term" value="P:response to bacterium"/>
    <property type="evidence" value="ECO:0007669"/>
    <property type="project" value="TreeGrafter"/>
</dbReference>
<keyword evidence="5" id="KW-0472">Membrane</keyword>
<dbReference type="PROSITE" id="PS50835">
    <property type="entry name" value="IG_LIKE"/>
    <property type="match status" value="1"/>
</dbReference>
<keyword evidence="3 8" id="KW-0732">Signal</keyword>